<organism evidence="2 3">
    <name type="scientific">Caproicibacterium amylolyticum</name>
    <dbReference type="NCBI Taxonomy" id="2766537"/>
    <lineage>
        <taxon>Bacteria</taxon>
        <taxon>Bacillati</taxon>
        <taxon>Bacillota</taxon>
        <taxon>Clostridia</taxon>
        <taxon>Eubacteriales</taxon>
        <taxon>Oscillospiraceae</taxon>
        <taxon>Caproicibacterium</taxon>
    </lineage>
</organism>
<sequence>MQQWVDSPNLPTSSVTMVAVSEDAVEAIAALKQFGIRVLKITKSPKFAEPVASHADMQCHLVTGTTGFCTDDSLQKAFRNVGIHLCRTKVQNFSAYPEDCSLNAARVGSLVFANPKCICQELFEAIQRLYLTLIPVHQGYAKCSTVVVSERAIITTDSGIAHAAGSAGLDILKLQPGYIRLDGYAYGFIGGTCGKLSASTIAFAGSVNSHPQAAEILKFLEEHQVQAISLHEGPLQDIGGILPLAETAETKCDGVRKNSDI</sequence>
<name>A0A7G9WKR3_9FIRM</name>
<proteinExistence type="predicted"/>
<evidence type="ECO:0000259" key="1">
    <source>
        <dbReference type="Pfam" id="PF21778"/>
    </source>
</evidence>
<feature type="domain" description="DUF6873" evidence="1">
    <location>
        <begin position="25"/>
        <end position="242"/>
    </location>
</feature>
<protein>
    <recommendedName>
        <fullName evidence="1">DUF6873 domain-containing protein</fullName>
    </recommendedName>
</protein>
<evidence type="ECO:0000313" key="3">
    <source>
        <dbReference type="Proteomes" id="UP000516046"/>
    </source>
</evidence>
<evidence type="ECO:0000313" key="2">
    <source>
        <dbReference type="EMBL" id="QNO19275.1"/>
    </source>
</evidence>
<dbReference type="RefSeq" id="WP_212508342.1">
    <property type="nucleotide sequence ID" value="NZ_CP060696.1"/>
</dbReference>
<dbReference type="EMBL" id="CP060696">
    <property type="protein sequence ID" value="QNO19275.1"/>
    <property type="molecule type" value="Genomic_DNA"/>
</dbReference>
<dbReference type="Proteomes" id="UP000516046">
    <property type="component" value="Chromosome"/>
</dbReference>
<accession>A0A7G9WKR3</accession>
<reference evidence="2 3" key="1">
    <citation type="submission" date="2020-08" db="EMBL/GenBank/DDBJ databases">
        <authorList>
            <person name="Ren C."/>
            <person name="Gu Y."/>
            <person name="Xu Y."/>
        </authorList>
    </citation>
    <scope>NUCLEOTIDE SEQUENCE [LARGE SCALE GENOMIC DNA]</scope>
    <source>
        <strain evidence="2 3">LBM18003</strain>
    </source>
</reference>
<keyword evidence="3" id="KW-1185">Reference proteome</keyword>
<dbReference type="KEGG" id="caml:H6X83_06675"/>
<dbReference type="AlphaFoldDB" id="A0A7G9WKR3"/>
<dbReference type="InterPro" id="IPR049238">
    <property type="entry name" value="DUF6873"/>
</dbReference>
<gene>
    <name evidence="2" type="ORF">H6X83_06675</name>
</gene>
<dbReference type="Pfam" id="PF21778">
    <property type="entry name" value="DUF6873"/>
    <property type="match status" value="1"/>
</dbReference>